<proteinExistence type="predicted"/>
<comment type="caution">
    <text evidence="1">The sequence shown here is derived from an EMBL/GenBank/DDBJ whole genome shotgun (WGS) entry which is preliminary data.</text>
</comment>
<accession>X1IDC0</accession>
<name>X1IDC0_9ZZZZ</name>
<protein>
    <submittedName>
        <fullName evidence="1">Uncharacterized protein</fullName>
    </submittedName>
</protein>
<reference evidence="1" key="1">
    <citation type="journal article" date="2014" name="Front. Microbiol.">
        <title>High frequency of phylogenetically diverse reductive dehalogenase-homologous genes in deep subseafloor sedimentary metagenomes.</title>
        <authorList>
            <person name="Kawai M."/>
            <person name="Futagami T."/>
            <person name="Toyoda A."/>
            <person name="Takaki Y."/>
            <person name="Nishi S."/>
            <person name="Hori S."/>
            <person name="Arai W."/>
            <person name="Tsubouchi T."/>
            <person name="Morono Y."/>
            <person name="Uchiyama I."/>
            <person name="Ito T."/>
            <person name="Fujiyama A."/>
            <person name="Inagaki F."/>
            <person name="Takami H."/>
        </authorList>
    </citation>
    <scope>NUCLEOTIDE SEQUENCE</scope>
    <source>
        <strain evidence="1">Expedition CK06-06</strain>
    </source>
</reference>
<dbReference type="AlphaFoldDB" id="X1IDC0"/>
<feature type="non-terminal residue" evidence="1">
    <location>
        <position position="1"/>
    </location>
</feature>
<dbReference type="EMBL" id="BARU01030789">
    <property type="protein sequence ID" value="GAH67270.1"/>
    <property type="molecule type" value="Genomic_DNA"/>
</dbReference>
<evidence type="ECO:0000313" key="1">
    <source>
        <dbReference type="EMBL" id="GAH67270.1"/>
    </source>
</evidence>
<gene>
    <name evidence="1" type="ORF">S03H2_48793</name>
</gene>
<organism evidence="1">
    <name type="scientific">marine sediment metagenome</name>
    <dbReference type="NCBI Taxonomy" id="412755"/>
    <lineage>
        <taxon>unclassified sequences</taxon>
        <taxon>metagenomes</taxon>
        <taxon>ecological metagenomes</taxon>
    </lineage>
</organism>
<feature type="non-terminal residue" evidence="1">
    <location>
        <position position="264"/>
    </location>
</feature>
<sequence length="264" mass="28656">RAYISTWVMRDFSGGVGLKRIDVDNDDHFKRLWDSTAETRWLGQVTPSLEAQEAGKTGGAEIVSRIVAFKGDYFCLGLDGTDLNCLKWTSPNWASAGDVVTLHADSGTYGKPCDLIVSQDGGVSCLLASYKDVTTGPYYGTHFKKSTDGANWSSPTDSYIHTASASTAPFPSEKALLVIGSELFVCTFTAENLIKIYKKTDVDAEESEVCSFQSGGEGTGFIAFWDTSGNFVPFVGTQEGWWMIDTTNNKAVFYGDLTESISIA</sequence>